<dbReference type="HOGENOM" id="CLU_1778717_0_0_1"/>
<sequence length="146" mass="16317">MAGPPRPIRRAKRCVALPARTSWTAQQLNEVANVNAEKSISNDEDEQAKSKGYGTIVDPSGRLYARFPPHRPEEPDYGFLFGIKNLYSTLCAIWNEERAKRHKLAQRSSIDQLPALSTEGKQIFDEIFGTSHRSGDTNIDLGMLST</sequence>
<dbReference type="Proteomes" id="UP000011668">
    <property type="component" value="Unassembled WGS sequence"/>
</dbReference>
<reference evidence="1 2" key="1">
    <citation type="journal article" date="2013" name="Nat. Commun.">
        <title>The evolution and pathogenic mechanisms of the rice sheath blight pathogen.</title>
        <authorList>
            <person name="Zheng A."/>
            <person name="Lin R."/>
            <person name="Xu L."/>
            <person name="Qin P."/>
            <person name="Tang C."/>
            <person name="Ai P."/>
            <person name="Zhang D."/>
            <person name="Liu Y."/>
            <person name="Sun Z."/>
            <person name="Feng H."/>
            <person name="Wang Y."/>
            <person name="Chen Y."/>
            <person name="Liang X."/>
            <person name="Fu R."/>
            <person name="Li Q."/>
            <person name="Zhang J."/>
            <person name="Yu X."/>
            <person name="Xie Z."/>
            <person name="Ding L."/>
            <person name="Guan P."/>
            <person name="Tang J."/>
            <person name="Liang Y."/>
            <person name="Wang S."/>
            <person name="Deng Q."/>
            <person name="Li S."/>
            <person name="Zhu J."/>
            <person name="Wang L."/>
            <person name="Liu H."/>
            <person name="Li P."/>
        </authorList>
    </citation>
    <scope>NUCLEOTIDE SEQUENCE [LARGE SCALE GENOMIC DNA]</scope>
    <source>
        <strain evidence="2">AG-1 IA</strain>
    </source>
</reference>
<keyword evidence="2" id="KW-1185">Reference proteome</keyword>
<protein>
    <submittedName>
        <fullName evidence="1">Uncharacterized protein</fullName>
    </submittedName>
</protein>
<gene>
    <name evidence="1" type="ORF">AG1IA_00088</name>
</gene>
<dbReference type="STRING" id="983506.L8X6Q8"/>
<evidence type="ECO:0000313" key="2">
    <source>
        <dbReference type="Proteomes" id="UP000011668"/>
    </source>
</evidence>
<dbReference type="EMBL" id="AFRT01000024">
    <property type="protein sequence ID" value="ELU45885.1"/>
    <property type="molecule type" value="Genomic_DNA"/>
</dbReference>
<dbReference type="OrthoDB" id="2573163at2759"/>
<organism evidence="1 2">
    <name type="scientific">Thanatephorus cucumeris (strain AG1-IA)</name>
    <name type="common">Rice sheath blight fungus</name>
    <name type="synonym">Rhizoctonia solani</name>
    <dbReference type="NCBI Taxonomy" id="983506"/>
    <lineage>
        <taxon>Eukaryota</taxon>
        <taxon>Fungi</taxon>
        <taxon>Dikarya</taxon>
        <taxon>Basidiomycota</taxon>
        <taxon>Agaricomycotina</taxon>
        <taxon>Agaricomycetes</taxon>
        <taxon>Cantharellales</taxon>
        <taxon>Ceratobasidiaceae</taxon>
        <taxon>Rhizoctonia</taxon>
        <taxon>Rhizoctonia solani AG-1</taxon>
    </lineage>
</organism>
<name>L8X6Q8_THACA</name>
<accession>L8X6Q8</accession>
<dbReference type="AlphaFoldDB" id="L8X6Q8"/>
<proteinExistence type="predicted"/>
<evidence type="ECO:0000313" key="1">
    <source>
        <dbReference type="EMBL" id="ELU45885.1"/>
    </source>
</evidence>
<comment type="caution">
    <text evidence="1">The sequence shown here is derived from an EMBL/GenBank/DDBJ whole genome shotgun (WGS) entry which is preliminary data.</text>
</comment>